<dbReference type="GO" id="GO:0035438">
    <property type="term" value="F:cyclic-di-GMP binding"/>
    <property type="evidence" value="ECO:0007669"/>
    <property type="project" value="InterPro"/>
</dbReference>
<organism evidence="2 3">
    <name type="scientific">Lysinibacillus alkalisoli</name>
    <dbReference type="NCBI Taxonomy" id="1911548"/>
    <lineage>
        <taxon>Bacteria</taxon>
        <taxon>Bacillati</taxon>
        <taxon>Bacillota</taxon>
        <taxon>Bacilli</taxon>
        <taxon>Bacillales</taxon>
        <taxon>Bacillaceae</taxon>
        <taxon>Lysinibacillus</taxon>
    </lineage>
</organism>
<reference evidence="2" key="1">
    <citation type="journal article" date="2014" name="Int. J. Syst. Evol. Microbiol.">
        <title>Complete genome sequence of Corynebacterium casei LMG S-19264T (=DSM 44701T), isolated from a smear-ripened cheese.</title>
        <authorList>
            <consortium name="US DOE Joint Genome Institute (JGI-PGF)"/>
            <person name="Walter F."/>
            <person name="Albersmeier A."/>
            <person name="Kalinowski J."/>
            <person name="Ruckert C."/>
        </authorList>
    </citation>
    <scope>NUCLEOTIDE SEQUENCE</scope>
    <source>
        <strain evidence="2">CGMCC 1.15760</strain>
    </source>
</reference>
<dbReference type="AlphaFoldDB" id="A0A917D8S8"/>
<gene>
    <name evidence="2" type="ORF">GCM10007425_04590</name>
</gene>
<dbReference type="Gene3D" id="2.40.10.220">
    <property type="entry name" value="predicted glycosyltransferase like domains"/>
    <property type="match status" value="1"/>
</dbReference>
<dbReference type="InterPro" id="IPR009875">
    <property type="entry name" value="PilZ_domain"/>
</dbReference>
<dbReference type="Proteomes" id="UP000616608">
    <property type="component" value="Unassembled WGS sequence"/>
</dbReference>
<reference evidence="2" key="2">
    <citation type="submission" date="2020-09" db="EMBL/GenBank/DDBJ databases">
        <authorList>
            <person name="Sun Q."/>
            <person name="Zhou Y."/>
        </authorList>
    </citation>
    <scope>NUCLEOTIDE SEQUENCE</scope>
    <source>
        <strain evidence="2">CGMCC 1.15760</strain>
    </source>
</reference>
<evidence type="ECO:0000313" key="2">
    <source>
        <dbReference type="EMBL" id="GGG13378.1"/>
    </source>
</evidence>
<comment type="caution">
    <text evidence="2">The sequence shown here is derived from an EMBL/GenBank/DDBJ whole genome shotgun (WGS) entry which is preliminary data.</text>
</comment>
<dbReference type="EMBL" id="BMJT01000001">
    <property type="protein sequence ID" value="GGG13378.1"/>
    <property type="molecule type" value="Genomic_DNA"/>
</dbReference>
<sequence length="125" mass="14656">MVYRRNESFRYTFPEIVVISGVLVSELEHLNHKEWKGHIVDISPQGMKVVSDLQLTETEIRQVQLESNFRIDANMIKGYAEIRWYKSYGGGQQLGLYFHEQAEVEGKIIDDLKSRRRKEVLRSKA</sequence>
<proteinExistence type="predicted"/>
<evidence type="ECO:0000259" key="1">
    <source>
        <dbReference type="Pfam" id="PF07238"/>
    </source>
</evidence>
<evidence type="ECO:0000313" key="3">
    <source>
        <dbReference type="Proteomes" id="UP000616608"/>
    </source>
</evidence>
<accession>A0A917D8S8</accession>
<keyword evidence="3" id="KW-1185">Reference proteome</keyword>
<name>A0A917D8S8_9BACI</name>
<feature type="domain" description="PilZ" evidence="1">
    <location>
        <begin position="29"/>
        <end position="109"/>
    </location>
</feature>
<dbReference type="Pfam" id="PF07238">
    <property type="entry name" value="PilZ"/>
    <property type="match status" value="1"/>
</dbReference>
<protein>
    <recommendedName>
        <fullName evidence="1">PilZ domain-containing protein</fullName>
    </recommendedName>
</protein>
<dbReference type="RefSeq" id="WP_188613394.1">
    <property type="nucleotide sequence ID" value="NZ_BMJT01000001.1"/>
</dbReference>